<reference evidence="2" key="1">
    <citation type="journal article" date="2023" name="Mol. Phylogenet. Evol.">
        <title>Genome-scale phylogeny and comparative genomics of the fungal order Sordariales.</title>
        <authorList>
            <person name="Hensen N."/>
            <person name="Bonometti L."/>
            <person name="Westerberg I."/>
            <person name="Brannstrom I.O."/>
            <person name="Guillou S."/>
            <person name="Cros-Aarteil S."/>
            <person name="Calhoun S."/>
            <person name="Haridas S."/>
            <person name="Kuo A."/>
            <person name="Mondo S."/>
            <person name="Pangilinan J."/>
            <person name="Riley R."/>
            <person name="LaButti K."/>
            <person name="Andreopoulos B."/>
            <person name="Lipzen A."/>
            <person name="Chen C."/>
            <person name="Yan M."/>
            <person name="Daum C."/>
            <person name="Ng V."/>
            <person name="Clum A."/>
            <person name="Steindorff A."/>
            <person name="Ohm R.A."/>
            <person name="Martin F."/>
            <person name="Silar P."/>
            <person name="Natvig D.O."/>
            <person name="Lalanne C."/>
            <person name="Gautier V."/>
            <person name="Ament-Velasquez S.L."/>
            <person name="Kruys A."/>
            <person name="Hutchinson M.I."/>
            <person name="Powell A.J."/>
            <person name="Barry K."/>
            <person name="Miller A.N."/>
            <person name="Grigoriev I.V."/>
            <person name="Debuchy R."/>
            <person name="Gladieux P."/>
            <person name="Hiltunen Thoren M."/>
            <person name="Johannesson H."/>
        </authorList>
    </citation>
    <scope>NUCLEOTIDE SEQUENCE</scope>
    <source>
        <strain evidence="2">CBS 168.71</strain>
    </source>
</reference>
<proteinExistence type="predicted"/>
<keyword evidence="3" id="KW-1185">Reference proteome</keyword>
<accession>A0AAE0HCD8</accession>
<dbReference type="Proteomes" id="UP001278766">
    <property type="component" value="Unassembled WGS sequence"/>
</dbReference>
<protein>
    <submittedName>
        <fullName evidence="2">Uncharacterized protein</fullName>
    </submittedName>
</protein>
<dbReference type="GeneID" id="87835785"/>
<evidence type="ECO:0000256" key="1">
    <source>
        <dbReference type="SAM" id="MobiDB-lite"/>
    </source>
</evidence>
<evidence type="ECO:0000313" key="3">
    <source>
        <dbReference type="Proteomes" id="UP001278766"/>
    </source>
</evidence>
<reference evidence="2" key="2">
    <citation type="submission" date="2023-06" db="EMBL/GenBank/DDBJ databases">
        <authorList>
            <consortium name="Lawrence Berkeley National Laboratory"/>
            <person name="Haridas S."/>
            <person name="Hensen N."/>
            <person name="Bonometti L."/>
            <person name="Westerberg I."/>
            <person name="Brannstrom I.O."/>
            <person name="Guillou S."/>
            <person name="Cros-Aarteil S."/>
            <person name="Calhoun S."/>
            <person name="Kuo A."/>
            <person name="Mondo S."/>
            <person name="Pangilinan J."/>
            <person name="Riley R."/>
            <person name="Labutti K."/>
            <person name="Andreopoulos B."/>
            <person name="Lipzen A."/>
            <person name="Chen C."/>
            <person name="Yanf M."/>
            <person name="Daum C."/>
            <person name="Ng V."/>
            <person name="Clum A."/>
            <person name="Steindorff A."/>
            <person name="Ohm R."/>
            <person name="Martin F."/>
            <person name="Silar P."/>
            <person name="Natvig D."/>
            <person name="Lalanne C."/>
            <person name="Gautier V."/>
            <person name="Ament-Velasquez S.L."/>
            <person name="Kruys A."/>
            <person name="Hutchinson M.I."/>
            <person name="Powell A.J."/>
            <person name="Barry K."/>
            <person name="Miller A.N."/>
            <person name="Grigoriev I.V."/>
            <person name="Debuchy R."/>
            <person name="Gladieux P."/>
            <person name="Thoren M.H."/>
            <person name="Johannesson H."/>
        </authorList>
    </citation>
    <scope>NUCLEOTIDE SEQUENCE</scope>
    <source>
        <strain evidence="2">CBS 168.71</strain>
    </source>
</reference>
<feature type="compositionally biased region" description="Polar residues" evidence="1">
    <location>
        <begin position="27"/>
        <end position="43"/>
    </location>
</feature>
<comment type="caution">
    <text evidence="2">The sequence shown here is derived from an EMBL/GenBank/DDBJ whole genome shotgun (WGS) entry which is preliminary data.</text>
</comment>
<dbReference type="AlphaFoldDB" id="A0AAE0HCD8"/>
<feature type="region of interest" description="Disordered" evidence="1">
    <location>
        <begin position="1"/>
        <end position="43"/>
    </location>
</feature>
<dbReference type="EMBL" id="JAUEPN010000005">
    <property type="protein sequence ID" value="KAK3293923.1"/>
    <property type="molecule type" value="Genomic_DNA"/>
</dbReference>
<name>A0AAE0HCD8_9PEZI</name>
<sequence>MDESKMDGLQPQAVSTELDGDSAMISRPSSVSTQASAPQNLTHSLPATPALAASNPIADSSQPRPVSIAPAVYPATSNASTHPAPGGSPVSFKVALPINFHLFSLACNTIHALQCLYNCLSRPCPDQVAHWLSKHRAAFEQVGHSPSPVTHTKPFTFICRSPLPGL</sequence>
<gene>
    <name evidence="2" type="ORF">B0H64DRAFT_175524</name>
</gene>
<organism evidence="2 3">
    <name type="scientific">Chaetomium fimeti</name>
    <dbReference type="NCBI Taxonomy" id="1854472"/>
    <lineage>
        <taxon>Eukaryota</taxon>
        <taxon>Fungi</taxon>
        <taxon>Dikarya</taxon>
        <taxon>Ascomycota</taxon>
        <taxon>Pezizomycotina</taxon>
        <taxon>Sordariomycetes</taxon>
        <taxon>Sordariomycetidae</taxon>
        <taxon>Sordariales</taxon>
        <taxon>Chaetomiaceae</taxon>
        <taxon>Chaetomium</taxon>
    </lineage>
</organism>
<evidence type="ECO:0000313" key="2">
    <source>
        <dbReference type="EMBL" id="KAK3293923.1"/>
    </source>
</evidence>
<dbReference type="RefSeq" id="XP_062657437.1">
    <property type="nucleotide sequence ID" value="XM_062798837.1"/>
</dbReference>